<reference evidence="1" key="1">
    <citation type="journal article" date="2014" name="Int. J. Syst. Evol. Microbiol.">
        <title>Complete genome sequence of Corynebacterium casei LMG S-19264T (=DSM 44701T), isolated from a smear-ripened cheese.</title>
        <authorList>
            <consortium name="US DOE Joint Genome Institute (JGI-PGF)"/>
            <person name="Walter F."/>
            <person name="Albersmeier A."/>
            <person name="Kalinowski J."/>
            <person name="Ruckert C."/>
        </authorList>
    </citation>
    <scope>NUCLEOTIDE SEQUENCE</scope>
    <source>
        <strain evidence="1">CGMCC 4.7403</strain>
    </source>
</reference>
<gene>
    <name evidence="1" type="ORF">GCM10017771_52400</name>
</gene>
<dbReference type="Pfam" id="PF05960">
    <property type="entry name" value="DUF885"/>
    <property type="match status" value="1"/>
</dbReference>
<dbReference type="Proteomes" id="UP000603227">
    <property type="component" value="Unassembled WGS sequence"/>
</dbReference>
<dbReference type="InterPro" id="IPR010281">
    <property type="entry name" value="DUF885"/>
</dbReference>
<organism evidence="1 2">
    <name type="scientific">Streptomyces capitiformicae</name>
    <dbReference type="NCBI Taxonomy" id="2014920"/>
    <lineage>
        <taxon>Bacteria</taxon>
        <taxon>Bacillati</taxon>
        <taxon>Actinomycetota</taxon>
        <taxon>Actinomycetes</taxon>
        <taxon>Kitasatosporales</taxon>
        <taxon>Streptomycetaceae</taxon>
        <taxon>Streptomyces</taxon>
    </lineage>
</organism>
<dbReference type="PANTHER" id="PTHR33361:SF2">
    <property type="entry name" value="DUF885 DOMAIN-CONTAINING PROTEIN"/>
    <property type="match status" value="1"/>
</dbReference>
<dbReference type="PANTHER" id="PTHR33361">
    <property type="entry name" value="GLR0591 PROTEIN"/>
    <property type="match status" value="1"/>
</dbReference>
<comment type="caution">
    <text evidence="1">The sequence shown here is derived from an EMBL/GenBank/DDBJ whole genome shotgun (WGS) entry which is preliminary data.</text>
</comment>
<dbReference type="AlphaFoldDB" id="A0A918Z239"/>
<name>A0A918Z239_9ACTN</name>
<proteinExistence type="predicted"/>
<accession>A0A918Z239</accession>
<protein>
    <recommendedName>
        <fullName evidence="3">DUF885 domain-containing protein</fullName>
    </recommendedName>
</protein>
<keyword evidence="2" id="KW-1185">Reference proteome</keyword>
<evidence type="ECO:0000313" key="1">
    <source>
        <dbReference type="EMBL" id="GHE34678.1"/>
    </source>
</evidence>
<evidence type="ECO:0000313" key="2">
    <source>
        <dbReference type="Proteomes" id="UP000603227"/>
    </source>
</evidence>
<sequence>MTVTDHGAGRATARLAREFWAWRAAQRPHSRDDIPRLDRPTGWTPDWSTEGVARHRETLSKFRQAVAALAPRTAPVPVHVNHRLVSSAVARAGWELDTLRLWQRHPGFYVDQALGAVYDLLLPPPPFGPARAEAVLRHLRDVSRVLDWAEGNTRNRAEADFAALTVRELEDIETRLARAVRELTPHVPEVARELSAAADSAARALSAFRERWRARMPDLPPYRPVGEGAFQRYLAEVALLPWTVAELRTMGEREDDRAAMADLVGTRHGSPASEPALPADAATQCAWHAAAEEEVRAFYRDRALLDLPADLPRYRTAPLPGYLAELSWLGITDDLTGPARLTEDAVSYVPPPCSDLPYFDRANAHDPRLGIIHEGVHHQQLAMSWRHPDPVRRHFHDSAVNEGIAFYHEELVLLAGLFDDSPASRRTVHNFMRLRSARVGVDIALAVGGLTIPEAAELLVREVPLDNVTAHHEAAFFALTPGQGLSYQAGKTQVLALLADARRVFGERFELRRFHNHLWRNGNVPLSLLRWEYLGDREELDRADALVTASA</sequence>
<reference evidence="1" key="2">
    <citation type="submission" date="2020-09" db="EMBL/GenBank/DDBJ databases">
        <authorList>
            <person name="Sun Q."/>
            <person name="Zhou Y."/>
        </authorList>
    </citation>
    <scope>NUCLEOTIDE SEQUENCE</scope>
    <source>
        <strain evidence="1">CGMCC 4.7403</strain>
    </source>
</reference>
<dbReference type="RefSeq" id="WP_189784894.1">
    <property type="nucleotide sequence ID" value="NZ_BNAT01000019.1"/>
</dbReference>
<evidence type="ECO:0008006" key="3">
    <source>
        <dbReference type="Google" id="ProtNLM"/>
    </source>
</evidence>
<dbReference type="EMBL" id="BNAT01000019">
    <property type="protein sequence ID" value="GHE34678.1"/>
    <property type="molecule type" value="Genomic_DNA"/>
</dbReference>